<dbReference type="AlphaFoldDB" id="S3W510"/>
<reference evidence="1" key="1">
    <citation type="submission" date="2013-04" db="EMBL/GenBank/DDBJ databases">
        <authorList>
            <person name="Harkins D.M."/>
            <person name="Durkin A.S."/>
            <person name="Selengut J.D."/>
            <person name="Sanka R."/>
            <person name="DePew J."/>
            <person name="Purushe J."/>
            <person name="Ahmed A."/>
            <person name="van der Linden H."/>
            <person name="Goris M.G.A."/>
            <person name="Hartskeerl R.A."/>
            <person name="Vinetz J.M."/>
            <person name="Sutton G.G."/>
            <person name="Nelson W.C."/>
            <person name="Fouts D.E."/>
        </authorList>
    </citation>
    <scope>NUCLEOTIDE SEQUENCE [LARGE SCALE GENOMIC DNA]</scope>
    <source>
        <strain evidence="1">BUT 6</strain>
    </source>
</reference>
<sequence length="63" mass="7451">MFDFHIDTGQFMTHLILYSYSIPNVHSARSNFIKDELKISMHVRDSMLQSFCVLHLSISRFPF</sequence>
<protein>
    <submittedName>
        <fullName evidence="1">Uncharacterized protein</fullName>
    </submittedName>
</protein>
<dbReference type="EMBL" id="AKWZ02000003">
    <property type="protein sequence ID" value="EPG75342.1"/>
    <property type="molecule type" value="Genomic_DNA"/>
</dbReference>
<comment type="caution">
    <text evidence="1">The sequence shown here is derived from an EMBL/GenBank/DDBJ whole genome shotgun (WGS) entry which is preliminary data.</text>
</comment>
<name>S3W510_9LEPT</name>
<accession>S3W510</accession>
<dbReference type="STRING" id="1193011.LEP1GSC058_2021"/>
<keyword evidence="2" id="KW-1185">Reference proteome</keyword>
<gene>
    <name evidence="1" type="ORF">LEP1GSC058_2021</name>
</gene>
<proteinExistence type="predicted"/>
<evidence type="ECO:0000313" key="2">
    <source>
        <dbReference type="Proteomes" id="UP000014540"/>
    </source>
</evidence>
<organism evidence="1 2">
    <name type="scientific">Leptospira fainei serovar Hurstbridge str. BUT 6</name>
    <dbReference type="NCBI Taxonomy" id="1193011"/>
    <lineage>
        <taxon>Bacteria</taxon>
        <taxon>Pseudomonadati</taxon>
        <taxon>Spirochaetota</taxon>
        <taxon>Spirochaetia</taxon>
        <taxon>Leptospirales</taxon>
        <taxon>Leptospiraceae</taxon>
        <taxon>Leptospira</taxon>
    </lineage>
</organism>
<dbReference type="Proteomes" id="UP000014540">
    <property type="component" value="Unassembled WGS sequence"/>
</dbReference>
<evidence type="ECO:0000313" key="1">
    <source>
        <dbReference type="EMBL" id="EPG75342.1"/>
    </source>
</evidence>